<evidence type="ECO:0000256" key="2">
    <source>
        <dbReference type="SAM" id="Phobius"/>
    </source>
</evidence>
<feature type="compositionally biased region" description="Basic and acidic residues" evidence="1">
    <location>
        <begin position="38"/>
        <end position="55"/>
    </location>
</feature>
<sequence length="204" mass="23345">MTPRSDRHPARDRRHHRWEGPYAGWHGPFDGWEGPFPARRDPHAEQESPHVGPEDLRIGDAEREVTVTALREHYAQGRLTREELDERLGLALSARTGRDLALVGADLPRPHDHRAYDRRPHHHVWGVHDLRGRSRHAVRNRTARRGGPPFAPLLLLLVVAGVAVTGFGALRFLFLAWLVLALAGLFHRRRWHAHDRRITPPGVR</sequence>
<gene>
    <name evidence="4" type="ORF">F4562_005435</name>
</gene>
<protein>
    <recommendedName>
        <fullName evidence="3">DUF1707 domain-containing protein</fullName>
    </recommendedName>
</protein>
<feature type="transmembrane region" description="Helical" evidence="2">
    <location>
        <begin position="170"/>
        <end position="187"/>
    </location>
</feature>
<evidence type="ECO:0000313" key="5">
    <source>
        <dbReference type="Proteomes" id="UP000540685"/>
    </source>
</evidence>
<comment type="caution">
    <text evidence="4">The sequence shown here is derived from an EMBL/GenBank/DDBJ whole genome shotgun (WGS) entry which is preliminary data.</text>
</comment>
<feature type="region of interest" description="Disordered" evidence="1">
    <location>
        <begin position="1"/>
        <end position="55"/>
    </location>
</feature>
<evidence type="ECO:0000313" key="4">
    <source>
        <dbReference type="EMBL" id="MBB5822373.1"/>
    </source>
</evidence>
<dbReference type="RefSeq" id="WP_184541685.1">
    <property type="nucleotide sequence ID" value="NZ_JACHMP010000001.1"/>
</dbReference>
<evidence type="ECO:0000259" key="3">
    <source>
        <dbReference type="Pfam" id="PF08044"/>
    </source>
</evidence>
<evidence type="ECO:0000256" key="1">
    <source>
        <dbReference type="SAM" id="MobiDB-lite"/>
    </source>
</evidence>
<reference evidence="4 5" key="1">
    <citation type="submission" date="2020-08" db="EMBL/GenBank/DDBJ databases">
        <title>Sequencing the genomes of 1000 actinobacteria strains.</title>
        <authorList>
            <person name="Klenk H.-P."/>
        </authorList>
    </citation>
    <scope>NUCLEOTIDE SEQUENCE [LARGE SCALE GENOMIC DNA]</scope>
    <source>
        <strain evidence="4 5">DSM 46887</strain>
    </source>
</reference>
<dbReference type="Pfam" id="PF08044">
    <property type="entry name" value="DUF1707"/>
    <property type="match status" value="1"/>
</dbReference>
<dbReference type="Proteomes" id="UP000540685">
    <property type="component" value="Unassembled WGS sequence"/>
</dbReference>
<dbReference type="EMBL" id="JACHMP010000001">
    <property type="protein sequence ID" value="MBB5822373.1"/>
    <property type="molecule type" value="Genomic_DNA"/>
</dbReference>
<accession>A0A7W9MJA4</accession>
<feature type="domain" description="DUF1707" evidence="3">
    <location>
        <begin position="56"/>
        <end position="108"/>
    </location>
</feature>
<keyword evidence="5" id="KW-1185">Reference proteome</keyword>
<proteinExistence type="predicted"/>
<dbReference type="InterPro" id="IPR012551">
    <property type="entry name" value="DUF1707_SHOCT-like"/>
</dbReference>
<keyword evidence="2" id="KW-0472">Membrane</keyword>
<keyword evidence="2" id="KW-1133">Transmembrane helix</keyword>
<organism evidence="4 5">
    <name type="scientific">Streptosporangium becharense</name>
    <dbReference type="NCBI Taxonomy" id="1816182"/>
    <lineage>
        <taxon>Bacteria</taxon>
        <taxon>Bacillati</taxon>
        <taxon>Actinomycetota</taxon>
        <taxon>Actinomycetes</taxon>
        <taxon>Streptosporangiales</taxon>
        <taxon>Streptosporangiaceae</taxon>
        <taxon>Streptosporangium</taxon>
    </lineage>
</organism>
<dbReference type="AlphaFoldDB" id="A0A7W9MJA4"/>
<keyword evidence="2" id="KW-0812">Transmembrane</keyword>
<feature type="transmembrane region" description="Helical" evidence="2">
    <location>
        <begin position="146"/>
        <end position="164"/>
    </location>
</feature>
<name>A0A7W9MJA4_9ACTN</name>